<evidence type="ECO:0000256" key="1">
    <source>
        <dbReference type="ARBA" id="ARBA00004141"/>
    </source>
</evidence>
<dbReference type="PROSITE" id="PS00021">
    <property type="entry name" value="KRINGLE_1"/>
    <property type="match status" value="1"/>
</dbReference>
<evidence type="ECO:0000256" key="4">
    <source>
        <dbReference type="ARBA" id="ARBA00022692"/>
    </source>
</evidence>
<comment type="similarity">
    <text evidence="2 9">Belongs to the CTL (choline transporter-like) family.</text>
</comment>
<evidence type="ECO:0000256" key="3">
    <source>
        <dbReference type="ARBA" id="ARBA00022572"/>
    </source>
</evidence>
<feature type="transmembrane region" description="Helical" evidence="9">
    <location>
        <begin position="104"/>
        <end position="127"/>
    </location>
</feature>
<dbReference type="Gene3D" id="2.40.20.10">
    <property type="entry name" value="Plasminogen Kringle 4"/>
    <property type="match status" value="1"/>
</dbReference>
<comment type="caution">
    <text evidence="11">The sequence shown here is derived from an EMBL/GenBank/DDBJ whole genome shotgun (WGS) entry which is preliminary data.</text>
</comment>
<dbReference type="InterPro" id="IPR018056">
    <property type="entry name" value="Kringle_CS"/>
</dbReference>
<reference evidence="11" key="1">
    <citation type="submission" date="2023-10" db="EMBL/GenBank/DDBJ databases">
        <authorList>
            <person name="Chen Y."/>
            <person name="Shah S."/>
            <person name="Dougan E. K."/>
            <person name="Thang M."/>
            <person name="Chan C."/>
        </authorList>
    </citation>
    <scope>NUCLEOTIDE SEQUENCE [LARGE SCALE GENOMIC DNA]</scope>
</reference>
<dbReference type="InterPro" id="IPR013806">
    <property type="entry name" value="Kringle-like"/>
</dbReference>
<keyword evidence="8" id="KW-0325">Glycoprotein</keyword>
<dbReference type="PROSITE" id="PS50070">
    <property type="entry name" value="KRINGLE_2"/>
    <property type="match status" value="1"/>
</dbReference>
<dbReference type="SUPFAM" id="SSF57440">
    <property type="entry name" value="Kringle-like"/>
    <property type="match status" value="1"/>
</dbReference>
<dbReference type="SMART" id="SM00130">
    <property type="entry name" value="KR"/>
    <property type="match status" value="1"/>
</dbReference>
<keyword evidence="6 9" id="KW-0472">Membrane</keyword>
<evidence type="ECO:0000256" key="7">
    <source>
        <dbReference type="ARBA" id="ARBA00023157"/>
    </source>
</evidence>
<keyword evidence="5 9" id="KW-1133">Transmembrane helix</keyword>
<feature type="domain" description="Kringle" evidence="10">
    <location>
        <begin position="1"/>
        <end position="87"/>
    </location>
</feature>
<accession>A0ABN9W0B0</accession>
<sequence>MTGDGSDYVGYQTLTRSGTLCQEWAIGTPHSQPYQNASSFAGSPGSLADVRNYCRNPAAASTIWCFTVDTEKVWELCSPIGVLQPDCPSGYAVSSESNREAMKIVAYVLWTFAGIWLLLVWCLLQRIRLAIATSKVAALFVMHTPGIVLVPVVQVVVGICWCLIWCLCASFLMSQVPEDFVPTSVYATYREAAGTADTPGPCTGTWPAGFVWKDEENALCSSGQSVPRCWRCGLPRYVLGYKFAFAFFSFLWNSALGVALGQCVVAYSCAVWYFQEPHDRGGPKQSHGVQAAVRTCLRYHLGSLALGSFLVALVKFIRYVLMYLEKNAKAQKNKVMVMVFKCLQCCLWCFEKCMYCF</sequence>
<keyword evidence="7" id="KW-1015">Disulfide bond</keyword>
<evidence type="ECO:0000313" key="12">
    <source>
        <dbReference type="Proteomes" id="UP001189429"/>
    </source>
</evidence>
<feature type="transmembrane region" description="Helical" evidence="9">
    <location>
        <begin position="147"/>
        <end position="172"/>
    </location>
</feature>
<protein>
    <recommendedName>
        <fullName evidence="9">Choline transporter-like protein</fullName>
    </recommendedName>
</protein>
<keyword evidence="12" id="KW-1185">Reference proteome</keyword>
<name>A0ABN9W0B0_9DINO</name>
<dbReference type="InterPro" id="IPR007603">
    <property type="entry name" value="Choline_transptr-like"/>
</dbReference>
<evidence type="ECO:0000256" key="5">
    <source>
        <dbReference type="ARBA" id="ARBA00022989"/>
    </source>
</evidence>
<dbReference type="PANTHER" id="PTHR12385">
    <property type="entry name" value="CHOLINE TRANSPORTER-LIKE (SLC FAMILY 44)"/>
    <property type="match status" value="1"/>
</dbReference>
<evidence type="ECO:0000313" key="11">
    <source>
        <dbReference type="EMBL" id="CAK0879407.1"/>
    </source>
</evidence>
<evidence type="ECO:0000256" key="9">
    <source>
        <dbReference type="RuleBase" id="RU368066"/>
    </source>
</evidence>
<evidence type="ECO:0000256" key="2">
    <source>
        <dbReference type="ARBA" id="ARBA00007168"/>
    </source>
</evidence>
<dbReference type="Pfam" id="PF00051">
    <property type="entry name" value="Kringle"/>
    <property type="match status" value="1"/>
</dbReference>
<comment type="subcellular location">
    <subcellularLocation>
        <location evidence="9">Cell membrane</location>
        <topology evidence="9">Multi-pass membrane protein</topology>
    </subcellularLocation>
    <subcellularLocation>
        <location evidence="1">Membrane</location>
        <topology evidence="1">Multi-pass membrane protein</topology>
    </subcellularLocation>
</comment>
<dbReference type="PANTHER" id="PTHR12385:SF14">
    <property type="entry name" value="CHOLINE TRANSPORTER-LIKE 2"/>
    <property type="match status" value="1"/>
</dbReference>
<keyword evidence="4 9" id="KW-0812">Transmembrane</keyword>
<dbReference type="InterPro" id="IPR038178">
    <property type="entry name" value="Kringle_sf"/>
</dbReference>
<evidence type="ECO:0000256" key="8">
    <source>
        <dbReference type="ARBA" id="ARBA00023180"/>
    </source>
</evidence>
<feature type="transmembrane region" description="Helical" evidence="9">
    <location>
        <begin position="304"/>
        <end position="324"/>
    </location>
</feature>
<gene>
    <name evidence="11" type="ORF">PCOR1329_LOCUS62847</name>
</gene>
<evidence type="ECO:0000259" key="10">
    <source>
        <dbReference type="PROSITE" id="PS50070"/>
    </source>
</evidence>
<feature type="transmembrane region" description="Helical" evidence="9">
    <location>
        <begin position="243"/>
        <end position="274"/>
    </location>
</feature>
<dbReference type="Pfam" id="PF04515">
    <property type="entry name" value="Choline_transpo"/>
    <property type="match status" value="1"/>
</dbReference>
<keyword evidence="3" id="KW-0420">Kringle</keyword>
<dbReference type="InterPro" id="IPR000001">
    <property type="entry name" value="Kringle"/>
</dbReference>
<organism evidence="11 12">
    <name type="scientific">Prorocentrum cordatum</name>
    <dbReference type="NCBI Taxonomy" id="2364126"/>
    <lineage>
        <taxon>Eukaryota</taxon>
        <taxon>Sar</taxon>
        <taxon>Alveolata</taxon>
        <taxon>Dinophyceae</taxon>
        <taxon>Prorocentrales</taxon>
        <taxon>Prorocentraceae</taxon>
        <taxon>Prorocentrum</taxon>
    </lineage>
</organism>
<comment type="function">
    <text evidence="9">Choline transporter.</text>
</comment>
<comment type="caution">
    <text evidence="9">Lacks conserved residue(s) required for the propagation of feature annotation.</text>
</comment>
<proteinExistence type="inferred from homology"/>
<dbReference type="Proteomes" id="UP001189429">
    <property type="component" value="Unassembled WGS sequence"/>
</dbReference>
<evidence type="ECO:0000256" key="6">
    <source>
        <dbReference type="ARBA" id="ARBA00023136"/>
    </source>
</evidence>
<dbReference type="EMBL" id="CAUYUJ010017950">
    <property type="protein sequence ID" value="CAK0879407.1"/>
    <property type="molecule type" value="Genomic_DNA"/>
</dbReference>